<dbReference type="PANTHER" id="PTHR45749">
    <property type="match status" value="1"/>
</dbReference>
<dbReference type="SUPFAM" id="SSF53098">
    <property type="entry name" value="Ribonuclease H-like"/>
    <property type="match status" value="1"/>
</dbReference>
<feature type="non-terminal residue" evidence="1">
    <location>
        <position position="360"/>
    </location>
</feature>
<gene>
    <name evidence="1" type="ORF">g.9892</name>
</gene>
<dbReference type="EMBL" id="GEBQ01017997">
    <property type="protein sequence ID" value="JAT21980.1"/>
    <property type="molecule type" value="Transcribed_RNA"/>
</dbReference>
<dbReference type="InterPro" id="IPR012337">
    <property type="entry name" value="RNaseH-like_sf"/>
</dbReference>
<evidence type="ECO:0000313" key="1">
    <source>
        <dbReference type="EMBL" id="JAT21980.1"/>
    </source>
</evidence>
<accession>A0A1B6LE64</accession>
<protein>
    <submittedName>
        <fullName evidence="1">Uncharacterized protein</fullName>
    </submittedName>
</protein>
<reference evidence="1" key="1">
    <citation type="submission" date="2015-11" db="EMBL/GenBank/DDBJ databases">
        <title>De novo transcriptome assembly of four potential Pierce s Disease insect vectors from Arizona vineyards.</title>
        <authorList>
            <person name="Tassone E.E."/>
        </authorList>
    </citation>
    <scope>NUCLEOTIDE SEQUENCE</scope>
</reference>
<organism evidence="1">
    <name type="scientific">Graphocephala atropunctata</name>
    <dbReference type="NCBI Taxonomy" id="36148"/>
    <lineage>
        <taxon>Eukaryota</taxon>
        <taxon>Metazoa</taxon>
        <taxon>Ecdysozoa</taxon>
        <taxon>Arthropoda</taxon>
        <taxon>Hexapoda</taxon>
        <taxon>Insecta</taxon>
        <taxon>Pterygota</taxon>
        <taxon>Neoptera</taxon>
        <taxon>Paraneoptera</taxon>
        <taxon>Hemiptera</taxon>
        <taxon>Auchenorrhyncha</taxon>
        <taxon>Membracoidea</taxon>
        <taxon>Cicadellidae</taxon>
        <taxon>Cicadellinae</taxon>
        <taxon>Cicadellini</taxon>
        <taxon>Graphocephala</taxon>
    </lineage>
</organism>
<proteinExistence type="predicted"/>
<name>A0A1B6LE64_9HEMI</name>
<sequence length="360" mass="40541">MGSNLLSYQNIFDLINVMSKLVVTTIAQRISSSKYYSIIVDSTYDASKKEATAVLVRYVQHSCGCDGDLGAKPVEHLLAVFTSGDTTGISMSSRVIDSLSHLNLQNMIGQSMDGASNMSGKNIGMKSIIQRECPTALYVWCYAHRFALVIEKSIDICSQVRKMFSFLQELYVFFSGHRRQAKLTDNLENSKDWRKRKQKLKRVNTTRLTSKNDSLKIVLSCFDVIKQTLHELSSENDSNSDADPDTIAKSKGLFKQLTDFEVVASMHIANKIFKTLNPVTVCLQGTTVDYGIVYSVMNETKKKLSSLRNDASWSNVCSEINLFIEKHELTSQTTKRSRKSKRFMDELSVDEVTTDPLKKI</sequence>
<dbReference type="AlphaFoldDB" id="A0A1B6LE64"/>
<dbReference type="PANTHER" id="PTHR45749:SF21">
    <property type="entry name" value="DUF4371 DOMAIN-CONTAINING PROTEIN"/>
    <property type="match status" value="1"/>
</dbReference>